<comment type="caution">
    <text evidence="2">The sequence shown here is derived from an EMBL/GenBank/DDBJ whole genome shotgun (WGS) entry which is preliminary data.</text>
</comment>
<dbReference type="EMBL" id="JAPJDO010000008">
    <property type="protein sequence ID" value="MCX2937343.1"/>
    <property type="molecule type" value="Genomic_DNA"/>
</dbReference>
<dbReference type="InterPro" id="IPR011009">
    <property type="entry name" value="Kinase-like_dom_sf"/>
</dbReference>
<gene>
    <name evidence="2" type="ORF">ORI27_11560</name>
</gene>
<proteinExistence type="predicted"/>
<protein>
    <submittedName>
        <fullName evidence="2">Phosphotransferase</fullName>
    </submittedName>
</protein>
<dbReference type="Proteomes" id="UP001300745">
    <property type="component" value="Unassembled WGS sequence"/>
</dbReference>
<dbReference type="SUPFAM" id="SSF56112">
    <property type="entry name" value="Protein kinase-like (PK-like)"/>
    <property type="match status" value="1"/>
</dbReference>
<feature type="domain" description="Aminoglycoside phosphotransferase" evidence="1">
    <location>
        <begin position="101"/>
        <end position="294"/>
    </location>
</feature>
<organism evidence="2 3">
    <name type="scientific">Mycobacterium pinniadriaticum</name>
    <dbReference type="NCBI Taxonomy" id="2994102"/>
    <lineage>
        <taxon>Bacteria</taxon>
        <taxon>Bacillati</taxon>
        <taxon>Actinomycetota</taxon>
        <taxon>Actinomycetes</taxon>
        <taxon>Mycobacteriales</taxon>
        <taxon>Mycobacteriaceae</taxon>
        <taxon>Mycobacterium</taxon>
    </lineage>
</organism>
<evidence type="ECO:0000313" key="3">
    <source>
        <dbReference type="Proteomes" id="UP001300745"/>
    </source>
</evidence>
<evidence type="ECO:0000259" key="1">
    <source>
        <dbReference type="Pfam" id="PF01636"/>
    </source>
</evidence>
<sequence length="374" mass="40202">MRSVVRFGAHVGRGVRRLALDTALGGRRSFPRRIGDLTPATLSTIIGRRVESVTHLDGTAGTSSRVRLGLTGDDVPSSVFVKMSAATAGIRMLGELAGLGETESRFYRELAPELPAGVPRAYGSAFDKLTGRYIVVLEDMATSPCQFPDTLHPLAGDQMAQLVEVLAGLHATFWGRLPQKRGGGDRFGWLLAPSDDPANLMTPSVMRMSARRLARSTSIPVYAGRYIWEHFAAATATIDSGPHTVLHGDSHPGNTYFRGGRAGLLDWQVVRRGHPSRDLAYAIVLGTPAGDRLGVERDLLDAYRSALATQGGPQLDRDELWTRYRQAVVHPYVSSLATAGLGGLQDDGVALEGLRRAVTALEELDTVAALQRAG</sequence>
<dbReference type="InterPro" id="IPR002575">
    <property type="entry name" value="Aminoglycoside_PTrfase"/>
</dbReference>
<dbReference type="PANTHER" id="PTHR11012:SF30">
    <property type="entry name" value="PROTEIN KINASE-LIKE DOMAIN-CONTAINING"/>
    <property type="match status" value="1"/>
</dbReference>
<reference evidence="2 3" key="1">
    <citation type="submission" date="2022-11" db="EMBL/GenBank/DDBJ databases">
        <title>Mycobacterium sp. nov.</title>
        <authorList>
            <person name="Papic B."/>
            <person name="Spicic S."/>
            <person name="Duvnjak S."/>
        </authorList>
    </citation>
    <scope>NUCLEOTIDE SEQUENCE [LARGE SCALE GENOMIC DNA]</scope>
    <source>
        <strain evidence="2 3">CVI_P4</strain>
    </source>
</reference>
<dbReference type="Pfam" id="PF01636">
    <property type="entry name" value="APH"/>
    <property type="match status" value="1"/>
</dbReference>
<evidence type="ECO:0000313" key="2">
    <source>
        <dbReference type="EMBL" id="MCX2937343.1"/>
    </source>
</evidence>
<accession>A0ABT3SCX0</accession>
<name>A0ABT3SCX0_9MYCO</name>
<keyword evidence="3" id="KW-1185">Reference proteome</keyword>
<dbReference type="Gene3D" id="3.90.1200.10">
    <property type="match status" value="1"/>
</dbReference>
<dbReference type="PANTHER" id="PTHR11012">
    <property type="entry name" value="PROTEIN KINASE-LIKE DOMAIN-CONTAINING"/>
    <property type="match status" value="1"/>
</dbReference>